<comment type="caution">
    <text evidence="1">The sequence shown here is derived from an EMBL/GenBank/DDBJ whole genome shotgun (WGS) entry which is preliminary data.</text>
</comment>
<accession>A0A2T3NUJ3</accession>
<name>A0A2T3NUJ3_9GAMM</name>
<keyword evidence="2" id="KW-1185">Reference proteome</keyword>
<protein>
    <submittedName>
        <fullName evidence="1">Uncharacterized protein</fullName>
    </submittedName>
</protein>
<sequence>MIILITDVVDAEHPSEAIDIVSFDIIEGAPNFDDIARLLNREMNKVLALFYSSNKERGQFITLGRECIKGQHFNDVEH</sequence>
<evidence type="ECO:0000313" key="2">
    <source>
        <dbReference type="Proteomes" id="UP000241771"/>
    </source>
</evidence>
<proteinExistence type="predicted"/>
<gene>
    <name evidence="1" type="ORF">C9I98_10580</name>
</gene>
<dbReference type="Proteomes" id="UP000241771">
    <property type="component" value="Unassembled WGS sequence"/>
</dbReference>
<reference evidence="1 2" key="1">
    <citation type="submission" date="2018-01" db="EMBL/GenBank/DDBJ databases">
        <title>Whole genome sequencing of Histamine producing bacteria.</title>
        <authorList>
            <person name="Butler K."/>
        </authorList>
    </citation>
    <scope>NUCLEOTIDE SEQUENCE [LARGE SCALE GENOMIC DNA]</scope>
    <source>
        <strain evidence="1 2">DSM 100436</strain>
    </source>
</reference>
<dbReference type="EMBL" id="PYMA01000005">
    <property type="protein sequence ID" value="PSW19898.1"/>
    <property type="molecule type" value="Genomic_DNA"/>
</dbReference>
<evidence type="ECO:0000313" key="1">
    <source>
        <dbReference type="EMBL" id="PSW19898.1"/>
    </source>
</evidence>
<dbReference type="AlphaFoldDB" id="A0A2T3NUJ3"/>
<dbReference type="RefSeq" id="WP_036831410.1">
    <property type="nucleotide sequence ID" value="NZ_JGVO01001587.1"/>
</dbReference>
<organism evidence="1 2">
    <name type="scientific">Photobacterium sanctipauli</name>
    <dbReference type="NCBI Taxonomy" id="1342794"/>
    <lineage>
        <taxon>Bacteria</taxon>
        <taxon>Pseudomonadati</taxon>
        <taxon>Pseudomonadota</taxon>
        <taxon>Gammaproteobacteria</taxon>
        <taxon>Vibrionales</taxon>
        <taxon>Vibrionaceae</taxon>
        <taxon>Photobacterium</taxon>
    </lineage>
</organism>